<dbReference type="SUPFAM" id="SSF81383">
    <property type="entry name" value="F-box domain"/>
    <property type="match status" value="1"/>
</dbReference>
<dbReference type="Pfam" id="PF24758">
    <property type="entry name" value="LRR_At5g56370"/>
    <property type="match status" value="1"/>
</dbReference>
<protein>
    <recommendedName>
        <fullName evidence="2">F-box domain-containing protein</fullName>
    </recommendedName>
</protein>
<dbReference type="InterPro" id="IPR032675">
    <property type="entry name" value="LRR_dom_sf"/>
</dbReference>
<dbReference type="InterPro" id="IPR001810">
    <property type="entry name" value="F-box_dom"/>
</dbReference>
<accession>A0AAD8RMB0</accession>
<dbReference type="PROSITE" id="PS50181">
    <property type="entry name" value="FBOX"/>
    <property type="match status" value="1"/>
</dbReference>
<feature type="region of interest" description="Disordered" evidence="1">
    <location>
        <begin position="1"/>
        <end position="43"/>
    </location>
</feature>
<dbReference type="PANTHER" id="PTHR32141">
    <property type="match status" value="1"/>
</dbReference>
<dbReference type="EMBL" id="JAUUTY010000005">
    <property type="protein sequence ID" value="KAK1627623.1"/>
    <property type="molecule type" value="Genomic_DNA"/>
</dbReference>
<name>A0AAD8RMB0_LOLMU</name>
<evidence type="ECO:0000259" key="2">
    <source>
        <dbReference type="PROSITE" id="PS50181"/>
    </source>
</evidence>
<evidence type="ECO:0000256" key="1">
    <source>
        <dbReference type="SAM" id="MobiDB-lite"/>
    </source>
</evidence>
<dbReference type="Gene3D" id="3.80.10.10">
    <property type="entry name" value="Ribonuclease Inhibitor"/>
    <property type="match status" value="1"/>
</dbReference>
<evidence type="ECO:0000313" key="3">
    <source>
        <dbReference type="EMBL" id="KAK1627623.1"/>
    </source>
</evidence>
<dbReference type="Pfam" id="PF00646">
    <property type="entry name" value="F-box"/>
    <property type="match status" value="1"/>
</dbReference>
<dbReference type="Pfam" id="PF08387">
    <property type="entry name" value="FBD"/>
    <property type="match status" value="1"/>
</dbReference>
<reference evidence="3" key="1">
    <citation type="submission" date="2023-07" db="EMBL/GenBank/DDBJ databases">
        <title>A chromosome-level genome assembly of Lolium multiflorum.</title>
        <authorList>
            <person name="Chen Y."/>
            <person name="Copetti D."/>
            <person name="Kolliker R."/>
            <person name="Studer B."/>
        </authorList>
    </citation>
    <scope>NUCLEOTIDE SEQUENCE</scope>
    <source>
        <strain evidence="3">02402/16</strain>
        <tissue evidence="3">Leaf</tissue>
    </source>
</reference>
<dbReference type="Proteomes" id="UP001231189">
    <property type="component" value="Unassembled WGS sequence"/>
</dbReference>
<feature type="domain" description="F-box" evidence="2">
    <location>
        <begin position="45"/>
        <end position="101"/>
    </location>
</feature>
<sequence length="494" mass="54865">MEAGNPSRRKRKLEEAPAAAAERGAHGLEPPLRMGEGEEGGAAAADRISDLPDPILADIVSLLPTKDGVRTQILASRWRHLWRSASLNLDCDGLDGLYYYLTEDDDRALAALIPRLLSAHPGPGRRFCVPACYLRSRSAAVDAWLRSPTLDGLHELEFCDVQAFEPTRPLPPLSALPASAFRFSATLRVATIRACHLPDSTAQTLHFPQLKKLALVDVVLSETWLHSMIAGCPALECLLIHTTSGVRRIRINSLSLRSIGVRVGCQRTNELQLQELIIENAPCLERLLCLNLLDGLQVSVTSAPKFQTIACVSDRRDFSTSLMIGCDAVIQGLHLDRLTVAVCTVKILAVDLFMFDLDTVIALMRCFPCLEKLYLESVPGGNNLWRRKHRDLIKCFDIRLKTLGLGSYRGIKSEVDFVTFFILNAKVLELMIVQVRPQDYYRGFAAKESRKLKFENRASKGAQIHFTTDTCLRGVSEINDACDLDLTDPFITRC</sequence>
<dbReference type="InterPro" id="IPR036047">
    <property type="entry name" value="F-box-like_dom_sf"/>
</dbReference>
<proteinExistence type="predicted"/>
<keyword evidence="4" id="KW-1185">Reference proteome</keyword>
<dbReference type="InterPro" id="IPR006566">
    <property type="entry name" value="FBD"/>
</dbReference>
<dbReference type="PANTHER" id="PTHR32141:SF117">
    <property type="entry name" value="FBD DOMAIN-CONTAINING PROTEIN"/>
    <property type="match status" value="1"/>
</dbReference>
<comment type="caution">
    <text evidence="3">The sequence shown here is derived from an EMBL/GenBank/DDBJ whole genome shotgun (WGS) entry which is preliminary data.</text>
</comment>
<evidence type="ECO:0000313" key="4">
    <source>
        <dbReference type="Proteomes" id="UP001231189"/>
    </source>
</evidence>
<dbReference type="CDD" id="cd22160">
    <property type="entry name" value="F-box_AtFBL13-like"/>
    <property type="match status" value="1"/>
</dbReference>
<organism evidence="3 4">
    <name type="scientific">Lolium multiflorum</name>
    <name type="common">Italian ryegrass</name>
    <name type="synonym">Lolium perenne subsp. multiflorum</name>
    <dbReference type="NCBI Taxonomy" id="4521"/>
    <lineage>
        <taxon>Eukaryota</taxon>
        <taxon>Viridiplantae</taxon>
        <taxon>Streptophyta</taxon>
        <taxon>Embryophyta</taxon>
        <taxon>Tracheophyta</taxon>
        <taxon>Spermatophyta</taxon>
        <taxon>Magnoliopsida</taxon>
        <taxon>Liliopsida</taxon>
        <taxon>Poales</taxon>
        <taxon>Poaceae</taxon>
        <taxon>BOP clade</taxon>
        <taxon>Pooideae</taxon>
        <taxon>Poodae</taxon>
        <taxon>Poeae</taxon>
        <taxon>Poeae Chloroplast Group 2 (Poeae type)</taxon>
        <taxon>Loliodinae</taxon>
        <taxon>Loliinae</taxon>
        <taxon>Lolium</taxon>
    </lineage>
</organism>
<dbReference type="InterPro" id="IPR055411">
    <property type="entry name" value="LRR_FXL15/At3g58940/PEG3-like"/>
</dbReference>
<gene>
    <name evidence="3" type="ORF">QYE76_001938</name>
</gene>
<dbReference type="InterPro" id="IPR055302">
    <property type="entry name" value="F-box_dom-containing"/>
</dbReference>
<dbReference type="InterPro" id="IPR053781">
    <property type="entry name" value="F-box_AtFBL13-like"/>
</dbReference>
<dbReference type="AlphaFoldDB" id="A0AAD8RMB0"/>